<proteinExistence type="predicted"/>
<evidence type="ECO:0000313" key="2">
    <source>
        <dbReference type="Proteomes" id="UP000623129"/>
    </source>
</evidence>
<keyword evidence="2" id="KW-1185">Reference proteome</keyword>
<dbReference type="PANTHER" id="PTHR35686">
    <property type="entry name" value="KINETOCHORE PROTEIN"/>
    <property type="match status" value="1"/>
</dbReference>
<comment type="caution">
    <text evidence="1">The sequence shown here is derived from an EMBL/GenBank/DDBJ whole genome shotgun (WGS) entry which is preliminary data.</text>
</comment>
<dbReference type="EMBL" id="SWLB01000011">
    <property type="protein sequence ID" value="KAF3332725.1"/>
    <property type="molecule type" value="Genomic_DNA"/>
</dbReference>
<dbReference type="AlphaFoldDB" id="A0A833QU82"/>
<dbReference type="PANTHER" id="PTHR35686:SF1">
    <property type="entry name" value="KINETOCHORE PROTEIN"/>
    <property type="match status" value="1"/>
</dbReference>
<sequence length="456" mass="52135">MRRQTAFLRNEGFDQSLSDEDIEDELDQLSYDNDCTEKLHSLYPNEKKTLSSFSDYYQSVHKSGDNTNEPIQSQYKDEHLSDSFNESISDEDNVAVTENSLAYQCGTSTVGEKYNSSNRFEGSEASEWNQILDESSGLDFKPKKPVTIMDKGKTKLKFSIHSNSNQERPIQELKIKKENSCTEDKKAYANEEFDILEDINEEDDIVPHNLIPYERKEGPYPSMAELLEGLQGNNGSPSFLNSNVKATDREEKKRILPNLGERTLGNEEDPPEYIAGNTCSDEEELNQNKLSLLPQQIEGQRQTMADLFQETFNASDCTWPALPATNPSGNNYHGRLLQVMQLEKERHADFSRFFNALHSSSSKIDKSTAITVQIMSRSLEGRLTVCRCLFQLPLDDKKEFEGSMDGEAKKERMVIFNPKICENVDLVVGNFIRIYPPWKEVIVTEENIILCYYYSE</sequence>
<reference evidence="1" key="1">
    <citation type="submission" date="2020-01" db="EMBL/GenBank/DDBJ databases">
        <title>Genome sequence of Kobresia littledalei, the first chromosome-level genome in the family Cyperaceae.</title>
        <authorList>
            <person name="Qu G."/>
        </authorList>
    </citation>
    <scope>NUCLEOTIDE SEQUENCE</scope>
    <source>
        <strain evidence="1">C.B.Clarke</strain>
        <tissue evidence="1">Leaf</tissue>
    </source>
</reference>
<organism evidence="1 2">
    <name type="scientific">Carex littledalei</name>
    <dbReference type="NCBI Taxonomy" id="544730"/>
    <lineage>
        <taxon>Eukaryota</taxon>
        <taxon>Viridiplantae</taxon>
        <taxon>Streptophyta</taxon>
        <taxon>Embryophyta</taxon>
        <taxon>Tracheophyta</taxon>
        <taxon>Spermatophyta</taxon>
        <taxon>Magnoliopsida</taxon>
        <taxon>Liliopsida</taxon>
        <taxon>Poales</taxon>
        <taxon>Cyperaceae</taxon>
        <taxon>Cyperoideae</taxon>
        <taxon>Cariceae</taxon>
        <taxon>Carex</taxon>
        <taxon>Carex subgen. Euthyceras</taxon>
    </lineage>
</organism>
<gene>
    <name evidence="1" type="ORF">FCM35_KLT02302</name>
</gene>
<name>A0A833QU82_9POAL</name>
<dbReference type="Proteomes" id="UP000623129">
    <property type="component" value="Unassembled WGS sequence"/>
</dbReference>
<dbReference type="OrthoDB" id="1914453at2759"/>
<accession>A0A833QU82</accession>
<evidence type="ECO:0000313" key="1">
    <source>
        <dbReference type="EMBL" id="KAF3332725.1"/>
    </source>
</evidence>
<protein>
    <submittedName>
        <fullName evidence="1">Uncharacterized protein</fullName>
    </submittedName>
</protein>